<evidence type="ECO:0000259" key="1">
    <source>
        <dbReference type="Pfam" id="PF13307"/>
    </source>
</evidence>
<dbReference type="Pfam" id="PF13307">
    <property type="entry name" value="Helicase_C_2"/>
    <property type="match status" value="1"/>
</dbReference>
<sequence length="59" mass="6304">KILGPELSALGYPMLVHGGELTRGQLLAQFKAEDHSVLLGTDSFWQGVDVPGEALSNCH</sequence>
<keyword evidence="2" id="KW-0067">ATP-binding</keyword>
<dbReference type="EMBL" id="AUZX01003829">
    <property type="protein sequence ID" value="EQD72825.1"/>
    <property type="molecule type" value="Genomic_DNA"/>
</dbReference>
<dbReference type="GO" id="GO:0004386">
    <property type="term" value="F:helicase activity"/>
    <property type="evidence" value="ECO:0007669"/>
    <property type="project" value="UniProtKB-KW"/>
</dbReference>
<dbReference type="GO" id="GO:0016818">
    <property type="term" value="F:hydrolase activity, acting on acid anhydrides, in phosphorus-containing anhydrides"/>
    <property type="evidence" value="ECO:0007669"/>
    <property type="project" value="InterPro"/>
</dbReference>
<keyword evidence="2" id="KW-0547">Nucleotide-binding</keyword>
<dbReference type="SUPFAM" id="SSF52540">
    <property type="entry name" value="P-loop containing nucleoside triphosphate hydrolases"/>
    <property type="match status" value="1"/>
</dbReference>
<accession>T1CTL1</accession>
<organism evidence="2">
    <name type="scientific">mine drainage metagenome</name>
    <dbReference type="NCBI Taxonomy" id="410659"/>
    <lineage>
        <taxon>unclassified sequences</taxon>
        <taxon>metagenomes</taxon>
        <taxon>ecological metagenomes</taxon>
    </lineage>
</organism>
<reference evidence="2" key="1">
    <citation type="submission" date="2013-08" db="EMBL/GenBank/DDBJ databases">
        <authorList>
            <person name="Mendez C."/>
            <person name="Richter M."/>
            <person name="Ferrer M."/>
            <person name="Sanchez J."/>
        </authorList>
    </citation>
    <scope>NUCLEOTIDE SEQUENCE</scope>
</reference>
<keyword evidence="2" id="KW-0347">Helicase</keyword>
<dbReference type="GO" id="GO:0006139">
    <property type="term" value="P:nucleobase-containing compound metabolic process"/>
    <property type="evidence" value="ECO:0007669"/>
    <property type="project" value="InterPro"/>
</dbReference>
<feature type="non-terminal residue" evidence="2">
    <location>
        <position position="1"/>
    </location>
</feature>
<comment type="caution">
    <text evidence="2">The sequence shown here is derived from an EMBL/GenBank/DDBJ whole genome shotgun (WGS) entry which is preliminary data.</text>
</comment>
<dbReference type="GO" id="GO:0005524">
    <property type="term" value="F:ATP binding"/>
    <property type="evidence" value="ECO:0007669"/>
    <property type="project" value="InterPro"/>
</dbReference>
<dbReference type="InterPro" id="IPR027417">
    <property type="entry name" value="P-loop_NTPase"/>
</dbReference>
<evidence type="ECO:0000313" key="2">
    <source>
        <dbReference type="EMBL" id="EQD72825.1"/>
    </source>
</evidence>
<gene>
    <name evidence="2" type="ORF">B1A_05256</name>
</gene>
<proteinExistence type="predicted"/>
<keyword evidence="2" id="KW-0378">Hydrolase</keyword>
<dbReference type="InterPro" id="IPR006555">
    <property type="entry name" value="ATP-dep_Helicase_C"/>
</dbReference>
<protein>
    <submittedName>
        <fullName evidence="2">Helicase C2</fullName>
    </submittedName>
</protein>
<feature type="domain" description="ATP-dependent helicase C-terminal" evidence="1">
    <location>
        <begin position="7"/>
        <end position="56"/>
    </location>
</feature>
<name>T1CTL1_9ZZZZ</name>
<dbReference type="AlphaFoldDB" id="T1CTL1"/>
<reference evidence="2" key="2">
    <citation type="journal article" date="2014" name="ISME J.">
        <title>Microbial stratification in low pH oxic and suboxic macroscopic growths along an acid mine drainage.</title>
        <authorList>
            <person name="Mendez-Garcia C."/>
            <person name="Mesa V."/>
            <person name="Sprenger R.R."/>
            <person name="Richter M."/>
            <person name="Diez M.S."/>
            <person name="Solano J."/>
            <person name="Bargiela R."/>
            <person name="Golyshina O.V."/>
            <person name="Manteca A."/>
            <person name="Ramos J.L."/>
            <person name="Gallego J.R."/>
            <person name="Llorente I."/>
            <person name="Martins Dos Santos V.A."/>
            <person name="Jensen O.N."/>
            <person name="Pelaez A.I."/>
            <person name="Sanchez J."/>
            <person name="Ferrer M."/>
        </authorList>
    </citation>
    <scope>NUCLEOTIDE SEQUENCE</scope>
</reference>
<dbReference type="GO" id="GO:0003676">
    <property type="term" value="F:nucleic acid binding"/>
    <property type="evidence" value="ECO:0007669"/>
    <property type="project" value="InterPro"/>
</dbReference>